<organism evidence="1 2">
    <name type="scientific">Serratia phage MyoSmar</name>
    <dbReference type="NCBI Taxonomy" id="2596673"/>
    <lineage>
        <taxon>Viruses</taxon>
        <taxon>Duplodnaviria</taxon>
        <taxon>Heunggongvirae</taxon>
        <taxon>Uroviricota</taxon>
        <taxon>Caudoviricetes</taxon>
        <taxon>Lindbergviridae</taxon>
        <taxon>Myosmarvirus</taxon>
        <taxon>Myosmarvirus myosmar</taxon>
    </lineage>
</organism>
<dbReference type="Proteomes" id="UP000322680">
    <property type="component" value="Segment"/>
</dbReference>
<accession>A0A5B9N9P1</accession>
<dbReference type="EMBL" id="MN062189">
    <property type="protein sequence ID" value="QEG09535.1"/>
    <property type="molecule type" value="Genomic_DNA"/>
</dbReference>
<reference evidence="2" key="1">
    <citation type="submission" date="2019-06" db="EMBL/GenBank/DDBJ databases">
        <title>Complete Genome Sequence of Serratia marcescens Myophage MyoSmar.</title>
        <authorList>
            <person name="Cooper S."/>
            <person name="Nguyen Q."/>
            <person name="Newkirk H."/>
            <person name="Liu M."/>
            <person name="Cahill J."/>
            <person name="Ramsey J."/>
        </authorList>
    </citation>
    <scope>NUCLEOTIDE SEQUENCE [LARGE SCALE GENOMIC DNA]</scope>
</reference>
<evidence type="ECO:0000313" key="1">
    <source>
        <dbReference type="EMBL" id="QEG09535.1"/>
    </source>
</evidence>
<sequence length="122" mass="13607">MRVKNDHWNADQYIALASNLFPGVTLSQLVSATGSNAKSVLYRLQALGLAKPTVNAPLAADSCGWNWLNKVRMGKFIVLNKDGSVMVDLYPIIKAYGWKQITTNTLLNGLYRFDPFDCQIKK</sequence>
<proteinExistence type="predicted"/>
<name>A0A5B9N9P1_9CAUD</name>
<evidence type="ECO:0000313" key="2">
    <source>
        <dbReference type="Proteomes" id="UP000322680"/>
    </source>
</evidence>
<gene>
    <name evidence="1" type="ORF">CPT_MyoSmar_086</name>
</gene>
<protein>
    <submittedName>
        <fullName evidence="1">Uncharacterized protein</fullName>
    </submittedName>
</protein>
<keyword evidence="2" id="KW-1185">Reference proteome</keyword>